<organism evidence="1 2">
    <name type="scientific">Lates japonicus</name>
    <name type="common">Japanese lates</name>
    <dbReference type="NCBI Taxonomy" id="270547"/>
    <lineage>
        <taxon>Eukaryota</taxon>
        <taxon>Metazoa</taxon>
        <taxon>Chordata</taxon>
        <taxon>Craniata</taxon>
        <taxon>Vertebrata</taxon>
        <taxon>Euteleostomi</taxon>
        <taxon>Actinopterygii</taxon>
        <taxon>Neopterygii</taxon>
        <taxon>Teleostei</taxon>
        <taxon>Neoteleostei</taxon>
        <taxon>Acanthomorphata</taxon>
        <taxon>Carangaria</taxon>
        <taxon>Carangaria incertae sedis</taxon>
        <taxon>Centropomidae</taxon>
        <taxon>Lates</taxon>
    </lineage>
</organism>
<dbReference type="Gene3D" id="2.40.10.10">
    <property type="entry name" value="Trypsin-like serine proteases"/>
    <property type="match status" value="1"/>
</dbReference>
<accession>A0AAD3NE42</accession>
<proteinExistence type="predicted"/>
<comment type="caution">
    <text evidence="1">The sequence shown here is derived from an EMBL/GenBank/DDBJ whole genome shotgun (WGS) entry which is preliminary data.</text>
</comment>
<protein>
    <submittedName>
        <fullName evidence="1">Atrial natriuretic peptide-converting enzyme</fullName>
    </submittedName>
</protein>
<reference evidence="1" key="1">
    <citation type="submission" date="2022-08" db="EMBL/GenBank/DDBJ databases">
        <title>Genome sequencing of akame (Lates japonicus).</title>
        <authorList>
            <person name="Hashiguchi Y."/>
            <person name="Takahashi H."/>
        </authorList>
    </citation>
    <scope>NUCLEOTIDE SEQUENCE</scope>
    <source>
        <strain evidence="1">Kochi</strain>
    </source>
</reference>
<dbReference type="EMBL" id="BRZM01000549">
    <property type="protein sequence ID" value="GLD71261.1"/>
    <property type="molecule type" value="Genomic_DNA"/>
</dbReference>
<evidence type="ECO:0000313" key="2">
    <source>
        <dbReference type="Proteomes" id="UP001279410"/>
    </source>
</evidence>
<dbReference type="Proteomes" id="UP001279410">
    <property type="component" value="Unassembled WGS sequence"/>
</dbReference>
<keyword evidence="2" id="KW-1185">Reference proteome</keyword>
<dbReference type="AlphaFoldDB" id="A0AAD3NE42"/>
<dbReference type="InterPro" id="IPR009003">
    <property type="entry name" value="Peptidase_S1_PA"/>
</dbReference>
<dbReference type="SUPFAM" id="SSF50494">
    <property type="entry name" value="Trypsin-like serine proteases"/>
    <property type="match status" value="1"/>
</dbReference>
<name>A0AAD3NE42_LATJO</name>
<sequence length="149" mass="15688">MGRLAKRPRPTGTGSVASAQRWRLPPQGRKRILGGGCPSEAWPVAVLTASGQARTRSLDCVLARRVGSDNAPAGVLIRAAGCAPSSYTAFTTQALVDLPIYQRGAKLDSGVEEAAVKSNPVCLPQPDQLPSPDSYCYITGWGHMGNRGD</sequence>
<dbReference type="InterPro" id="IPR043504">
    <property type="entry name" value="Peptidase_S1_PA_chymotrypsin"/>
</dbReference>
<evidence type="ECO:0000313" key="1">
    <source>
        <dbReference type="EMBL" id="GLD71261.1"/>
    </source>
</evidence>
<gene>
    <name evidence="1" type="ORF">AKAME5_002258200</name>
</gene>